<feature type="transmembrane region" description="Helical" evidence="6">
    <location>
        <begin position="166"/>
        <end position="188"/>
    </location>
</feature>
<dbReference type="Pfam" id="PF07690">
    <property type="entry name" value="MFS_1"/>
    <property type="match status" value="1"/>
</dbReference>
<evidence type="ECO:0000256" key="4">
    <source>
        <dbReference type="ARBA" id="ARBA00022989"/>
    </source>
</evidence>
<dbReference type="RefSeq" id="WP_278018166.1">
    <property type="nucleotide sequence ID" value="NZ_JARRRY010000005.1"/>
</dbReference>
<gene>
    <name evidence="8" type="ORF">P6P90_08970</name>
</gene>
<dbReference type="InterPro" id="IPR053160">
    <property type="entry name" value="MFS_DHA3_Transporter"/>
</dbReference>
<evidence type="ECO:0000313" key="8">
    <source>
        <dbReference type="EMBL" id="MDG5754104.1"/>
    </source>
</evidence>
<dbReference type="EMBL" id="JARULN010000006">
    <property type="protein sequence ID" value="MDG5754104.1"/>
    <property type="molecule type" value="Genomic_DNA"/>
</dbReference>
<dbReference type="PANTHER" id="PTHR23530:SF1">
    <property type="entry name" value="PERMEASE, MAJOR FACILITATOR SUPERFAMILY-RELATED"/>
    <property type="match status" value="1"/>
</dbReference>
<dbReference type="InterPro" id="IPR020846">
    <property type="entry name" value="MFS_dom"/>
</dbReference>
<feature type="transmembrane region" description="Helical" evidence="6">
    <location>
        <begin position="46"/>
        <end position="66"/>
    </location>
</feature>
<evidence type="ECO:0000256" key="2">
    <source>
        <dbReference type="ARBA" id="ARBA00022448"/>
    </source>
</evidence>
<feature type="transmembrane region" description="Helical" evidence="6">
    <location>
        <begin position="142"/>
        <end position="160"/>
    </location>
</feature>
<dbReference type="SUPFAM" id="SSF103473">
    <property type="entry name" value="MFS general substrate transporter"/>
    <property type="match status" value="1"/>
</dbReference>
<organism evidence="8 9">
    <name type="scientific">Ectobacillus antri</name>
    <dbReference type="NCBI Taxonomy" id="2486280"/>
    <lineage>
        <taxon>Bacteria</taxon>
        <taxon>Bacillati</taxon>
        <taxon>Bacillota</taxon>
        <taxon>Bacilli</taxon>
        <taxon>Bacillales</taxon>
        <taxon>Bacillaceae</taxon>
        <taxon>Ectobacillus</taxon>
    </lineage>
</organism>
<comment type="caution">
    <text evidence="8">The sequence shown here is derived from an EMBL/GenBank/DDBJ whole genome shotgun (WGS) entry which is preliminary data.</text>
</comment>
<feature type="transmembrane region" description="Helical" evidence="6">
    <location>
        <begin position="217"/>
        <end position="238"/>
    </location>
</feature>
<keyword evidence="9" id="KW-1185">Reference proteome</keyword>
<feature type="transmembrane region" description="Helical" evidence="6">
    <location>
        <begin position="283"/>
        <end position="301"/>
    </location>
</feature>
<evidence type="ECO:0000259" key="7">
    <source>
        <dbReference type="PROSITE" id="PS50850"/>
    </source>
</evidence>
<feature type="transmembrane region" description="Helical" evidence="6">
    <location>
        <begin position="73"/>
        <end position="92"/>
    </location>
</feature>
<keyword evidence="4 6" id="KW-1133">Transmembrane helix</keyword>
<name>A0ABT6H4G2_9BACI</name>
<protein>
    <submittedName>
        <fullName evidence="8">MFS transporter</fullName>
    </submittedName>
</protein>
<evidence type="ECO:0000256" key="5">
    <source>
        <dbReference type="ARBA" id="ARBA00023136"/>
    </source>
</evidence>
<proteinExistence type="predicted"/>
<feature type="transmembrane region" description="Helical" evidence="6">
    <location>
        <begin position="371"/>
        <end position="389"/>
    </location>
</feature>
<feature type="transmembrane region" description="Helical" evidence="6">
    <location>
        <begin position="250"/>
        <end position="271"/>
    </location>
</feature>
<accession>A0ABT6H4G2</accession>
<dbReference type="PROSITE" id="PS50850">
    <property type="entry name" value="MFS"/>
    <property type="match status" value="1"/>
</dbReference>
<dbReference type="PANTHER" id="PTHR23530">
    <property type="entry name" value="TRANSPORT PROTEIN-RELATED"/>
    <property type="match status" value="1"/>
</dbReference>
<dbReference type="Gene3D" id="1.20.1250.20">
    <property type="entry name" value="MFS general substrate transporter like domains"/>
    <property type="match status" value="1"/>
</dbReference>
<comment type="subcellular location">
    <subcellularLocation>
        <location evidence="1">Cell membrane</location>
        <topology evidence="1">Multi-pass membrane protein</topology>
    </subcellularLocation>
</comment>
<sequence>MKQHTLASHNINVLFWMVFFGSISFIAPVMTLFYMKNGLNESHILWLLMCWSGSVLVSEVPTGVYADRFGPKISFLTGSALRFSSVTLLLFADQSWVFYASAILNGMSVTFFSGADEALIYESLKISGEENLMDRAMGKIQSANFVTMIVSVIIGAYVARDLQAEQFTLLIALGLCFQFVEFLLLFAIKNPPRHSYRDNPFHQVREGIKAIRRAPQLFIMFLNVSLVFIPAGAVFNNFDQPLLKGAGVPVAMIGVVYALAALLGFFASRSIGWMTSKVSRRSWMYITGIMAIIGLLLSAFFGESLYIVLGAVFMLRFVRAIRYPIYSQLSNDLIPSHIRATTISLLSIVDSVLDLIIFSSLSAVAVFGASYLYLGCAIIAAIGTCLPIPKKVK</sequence>
<keyword evidence="5 6" id="KW-0472">Membrane</keyword>
<dbReference type="Proteomes" id="UP001218246">
    <property type="component" value="Unassembled WGS sequence"/>
</dbReference>
<evidence type="ECO:0000256" key="1">
    <source>
        <dbReference type="ARBA" id="ARBA00004651"/>
    </source>
</evidence>
<keyword evidence="2" id="KW-0813">Transport</keyword>
<evidence type="ECO:0000256" key="3">
    <source>
        <dbReference type="ARBA" id="ARBA00022692"/>
    </source>
</evidence>
<dbReference type="InterPro" id="IPR036259">
    <property type="entry name" value="MFS_trans_sf"/>
</dbReference>
<feature type="domain" description="Major facilitator superfamily (MFS) profile" evidence="7">
    <location>
        <begin position="1"/>
        <end position="392"/>
    </location>
</feature>
<reference evidence="8 9" key="1">
    <citation type="submission" date="2023-04" db="EMBL/GenBank/DDBJ databases">
        <title>Ectobacillus antri isolated from activated sludge.</title>
        <authorList>
            <person name="Yan P."/>
            <person name="Liu X."/>
        </authorList>
    </citation>
    <scope>NUCLEOTIDE SEQUENCE [LARGE SCALE GENOMIC DNA]</scope>
    <source>
        <strain evidence="8 9">C18H</strain>
    </source>
</reference>
<feature type="transmembrane region" description="Helical" evidence="6">
    <location>
        <begin position="98"/>
        <end position="121"/>
    </location>
</feature>
<evidence type="ECO:0000256" key="6">
    <source>
        <dbReference type="SAM" id="Phobius"/>
    </source>
</evidence>
<evidence type="ECO:0000313" key="9">
    <source>
        <dbReference type="Proteomes" id="UP001218246"/>
    </source>
</evidence>
<feature type="transmembrane region" description="Helical" evidence="6">
    <location>
        <begin position="12"/>
        <end position="34"/>
    </location>
</feature>
<dbReference type="InterPro" id="IPR011701">
    <property type="entry name" value="MFS"/>
</dbReference>
<keyword evidence="3 6" id="KW-0812">Transmembrane</keyword>